<dbReference type="InterPro" id="IPR002591">
    <property type="entry name" value="Phosphodiest/P_Trfase"/>
</dbReference>
<keyword evidence="3" id="KW-1185">Reference proteome</keyword>
<feature type="signal peptide" evidence="1">
    <location>
        <begin position="1"/>
        <end position="20"/>
    </location>
</feature>
<reference evidence="2" key="1">
    <citation type="submission" date="2022-06" db="EMBL/GenBank/DDBJ databases">
        <title>Novel species in genus Dyadobacter.</title>
        <authorList>
            <person name="Ma C."/>
        </authorList>
    </citation>
    <scope>NUCLEOTIDE SEQUENCE</scope>
    <source>
        <strain evidence="2">CY22</strain>
    </source>
</reference>
<keyword evidence="1" id="KW-0732">Signal</keyword>
<gene>
    <name evidence="2" type="ORF">NFI80_08320</name>
</gene>
<feature type="chain" id="PRO_5045267836" evidence="1">
    <location>
        <begin position="21"/>
        <end position="518"/>
    </location>
</feature>
<sequence length="518" mass="56336">MIFRNITTARAVLIVWTAFAAPIAQAQNPAAEKSLDGKNKTLIVFFDGLRPDYITEEQMPNLYAFKQKASYGKNHHSVFPTVTRVNSSSYATGSYPGTHGLLGNAVYFPKVNPNKAIGTTYPDLMRAQDSENGRLLTAVSLGEVLEAAGGKMMVFSSGTTGQAFLQNHKVGKGAIINQELILPESFKAQVMAGIGPMPKGTGDVFIKHKWIADALLQYGLKNDGPLVSAIWFSDPDGAAHRYGIGSDQAVAAIKYVDAQFGRILDSLSSRGLKEKFNLLISTDHGFVTHTGKQDITDLLIAEGLKKDKESDDVVIAEGAIYVKNHDKNQIEKIVALMHKTDWIGAVFTKPKKKGDMAGSVKGTLSFDAIHYNHPTRSGDILVAPNWNDDKNDKGFAGTDFSGGVAGHGGSSPYEINIAFFADGPDFKNAFTSELPTSNIDIAPTVLALYGLKAPSQMDGRALSEFLQNQKAADNNAKKQVITAEAKYDWGTYKLQLEMSVLGNYKYFDFTKTERNKSN</sequence>
<accession>A0ABY4XQM7</accession>
<dbReference type="Proteomes" id="UP001055420">
    <property type="component" value="Chromosome"/>
</dbReference>
<dbReference type="PANTHER" id="PTHR10151">
    <property type="entry name" value="ECTONUCLEOTIDE PYROPHOSPHATASE/PHOSPHODIESTERASE"/>
    <property type="match status" value="1"/>
</dbReference>
<name>A0ABY4XQM7_9BACT</name>
<dbReference type="RefSeq" id="WP_235163465.1">
    <property type="nucleotide sequence ID" value="NZ_CP098805.1"/>
</dbReference>
<dbReference type="Pfam" id="PF01663">
    <property type="entry name" value="Phosphodiest"/>
    <property type="match status" value="1"/>
</dbReference>
<dbReference type="Gene3D" id="3.40.720.10">
    <property type="entry name" value="Alkaline Phosphatase, subunit A"/>
    <property type="match status" value="1"/>
</dbReference>
<protein>
    <submittedName>
        <fullName evidence="2">Alkaline phosphatase family protein</fullName>
    </submittedName>
</protein>
<proteinExistence type="predicted"/>
<dbReference type="InterPro" id="IPR017850">
    <property type="entry name" value="Alkaline_phosphatase_core_sf"/>
</dbReference>
<evidence type="ECO:0000256" key="1">
    <source>
        <dbReference type="SAM" id="SignalP"/>
    </source>
</evidence>
<dbReference type="PANTHER" id="PTHR10151:SF120">
    <property type="entry name" value="BIS(5'-ADENOSYL)-TRIPHOSPHATASE"/>
    <property type="match status" value="1"/>
</dbReference>
<evidence type="ECO:0000313" key="2">
    <source>
        <dbReference type="EMBL" id="USJ32740.1"/>
    </source>
</evidence>
<dbReference type="EMBL" id="CP098805">
    <property type="protein sequence ID" value="USJ32740.1"/>
    <property type="molecule type" value="Genomic_DNA"/>
</dbReference>
<dbReference type="SUPFAM" id="SSF53649">
    <property type="entry name" value="Alkaline phosphatase-like"/>
    <property type="match status" value="1"/>
</dbReference>
<organism evidence="2 3">
    <name type="scientific">Dyadobacter chenhuakuii</name>
    <dbReference type="NCBI Taxonomy" id="2909339"/>
    <lineage>
        <taxon>Bacteria</taxon>
        <taxon>Pseudomonadati</taxon>
        <taxon>Bacteroidota</taxon>
        <taxon>Cytophagia</taxon>
        <taxon>Cytophagales</taxon>
        <taxon>Spirosomataceae</taxon>
        <taxon>Dyadobacter</taxon>
    </lineage>
</organism>
<evidence type="ECO:0000313" key="3">
    <source>
        <dbReference type="Proteomes" id="UP001055420"/>
    </source>
</evidence>